<evidence type="ECO:0000256" key="4">
    <source>
        <dbReference type="ARBA" id="ARBA00023008"/>
    </source>
</evidence>
<evidence type="ECO:0000256" key="1">
    <source>
        <dbReference type="ARBA" id="ARBA00022448"/>
    </source>
</evidence>
<proteinExistence type="predicted"/>
<evidence type="ECO:0000313" key="7">
    <source>
        <dbReference type="EMBL" id="QYM79984.1"/>
    </source>
</evidence>
<keyword evidence="5" id="KW-0732">Signal</keyword>
<dbReference type="GO" id="GO:0005507">
    <property type="term" value="F:copper ion binding"/>
    <property type="evidence" value="ECO:0007669"/>
    <property type="project" value="InterPro"/>
</dbReference>
<dbReference type="InterPro" id="IPR008972">
    <property type="entry name" value="Cupredoxin"/>
</dbReference>
<dbReference type="Pfam" id="PF00127">
    <property type="entry name" value="Copper-bind"/>
    <property type="match status" value="1"/>
</dbReference>
<evidence type="ECO:0000259" key="6">
    <source>
        <dbReference type="Pfam" id="PF00127"/>
    </source>
</evidence>
<dbReference type="SUPFAM" id="SSF49503">
    <property type="entry name" value="Cupredoxins"/>
    <property type="match status" value="1"/>
</dbReference>
<name>A0A8F9TY36_9BACT</name>
<dbReference type="InterPro" id="IPR050845">
    <property type="entry name" value="Cu-binding_ET"/>
</dbReference>
<sequence length="163" mass="17488">MKTRFLLSLLGAAFLAFGCSKNEPAQTTTAQAETQSGPRTIEITAGDNMKFNITSIEASPGEEIKVVLTNIGTQPKDVMGHDWVLLKGGVDAAAFDAAASQAKTEDYLPQSKMGDVIAHTKMLGPKQSDSVTFKAPMEKGDYTFMCSFPAHFQVGMHGKLTVK</sequence>
<keyword evidence="3" id="KW-0249">Electron transport</keyword>
<dbReference type="PROSITE" id="PS00079">
    <property type="entry name" value="MULTICOPPER_OXIDASE1"/>
    <property type="match status" value="1"/>
</dbReference>
<dbReference type="Proteomes" id="UP000825051">
    <property type="component" value="Chromosome"/>
</dbReference>
<feature type="chain" id="PRO_5034499686" evidence="5">
    <location>
        <begin position="26"/>
        <end position="163"/>
    </location>
</feature>
<dbReference type="PANTHER" id="PTHR38439:SF2">
    <property type="entry name" value="OUTER MEMBRANE PROTEIN H.8"/>
    <property type="match status" value="1"/>
</dbReference>
<dbReference type="GO" id="GO:0009055">
    <property type="term" value="F:electron transfer activity"/>
    <property type="evidence" value="ECO:0007669"/>
    <property type="project" value="InterPro"/>
</dbReference>
<dbReference type="InterPro" id="IPR000923">
    <property type="entry name" value="BlueCu_1"/>
</dbReference>
<organism evidence="7 8">
    <name type="scientific">Horticoccus luteus</name>
    <dbReference type="NCBI Taxonomy" id="2862869"/>
    <lineage>
        <taxon>Bacteria</taxon>
        <taxon>Pseudomonadati</taxon>
        <taxon>Verrucomicrobiota</taxon>
        <taxon>Opitutia</taxon>
        <taxon>Opitutales</taxon>
        <taxon>Opitutaceae</taxon>
        <taxon>Horticoccus</taxon>
    </lineage>
</organism>
<dbReference type="PANTHER" id="PTHR38439">
    <property type="entry name" value="AURACYANIN-B"/>
    <property type="match status" value="1"/>
</dbReference>
<dbReference type="KEGG" id="ole:K0B96_05035"/>
<evidence type="ECO:0000313" key="8">
    <source>
        <dbReference type="Proteomes" id="UP000825051"/>
    </source>
</evidence>
<keyword evidence="2" id="KW-0479">Metal-binding</keyword>
<dbReference type="InterPro" id="IPR033138">
    <property type="entry name" value="Cu_oxidase_CS"/>
</dbReference>
<evidence type="ECO:0000256" key="3">
    <source>
        <dbReference type="ARBA" id="ARBA00022982"/>
    </source>
</evidence>
<dbReference type="EMBL" id="CP080507">
    <property type="protein sequence ID" value="QYM79984.1"/>
    <property type="molecule type" value="Genomic_DNA"/>
</dbReference>
<evidence type="ECO:0000256" key="5">
    <source>
        <dbReference type="SAM" id="SignalP"/>
    </source>
</evidence>
<dbReference type="PROSITE" id="PS00196">
    <property type="entry name" value="COPPER_BLUE"/>
    <property type="match status" value="1"/>
</dbReference>
<dbReference type="AlphaFoldDB" id="A0A8F9TY36"/>
<gene>
    <name evidence="7" type="ORF">K0B96_05035</name>
</gene>
<dbReference type="RefSeq" id="WP_220164510.1">
    <property type="nucleotide sequence ID" value="NZ_CP080507.1"/>
</dbReference>
<keyword evidence="4" id="KW-0186">Copper</keyword>
<reference evidence="7" key="1">
    <citation type="submission" date="2021-08" db="EMBL/GenBank/DDBJ databases">
        <title>Genome of a novel bacterium of the phylum Verrucomicrobia, Oleiharenicola sp. KSB-15.</title>
        <authorList>
            <person name="Chung J.-H."/>
            <person name="Ahn J.-H."/>
            <person name="Yoon Y."/>
            <person name="Kim D.-Y."/>
            <person name="An S.-H."/>
            <person name="Park I."/>
            <person name="Yeon J."/>
        </authorList>
    </citation>
    <scope>NUCLEOTIDE SEQUENCE</scope>
    <source>
        <strain evidence="7">KSB-15</strain>
    </source>
</reference>
<evidence type="ECO:0000256" key="2">
    <source>
        <dbReference type="ARBA" id="ARBA00022723"/>
    </source>
</evidence>
<dbReference type="Gene3D" id="2.60.40.420">
    <property type="entry name" value="Cupredoxins - blue copper proteins"/>
    <property type="match status" value="1"/>
</dbReference>
<accession>A0A8F9TY36</accession>
<protein>
    <submittedName>
        <fullName evidence="7">Azurin</fullName>
    </submittedName>
</protein>
<dbReference type="InterPro" id="IPR028871">
    <property type="entry name" value="BlueCu_1_BS"/>
</dbReference>
<feature type="domain" description="Blue (type 1) copper" evidence="6">
    <location>
        <begin position="42"/>
        <end position="163"/>
    </location>
</feature>
<keyword evidence="8" id="KW-1185">Reference proteome</keyword>
<dbReference type="PROSITE" id="PS51257">
    <property type="entry name" value="PROKAR_LIPOPROTEIN"/>
    <property type="match status" value="1"/>
</dbReference>
<feature type="signal peptide" evidence="5">
    <location>
        <begin position="1"/>
        <end position="25"/>
    </location>
</feature>
<keyword evidence="1" id="KW-0813">Transport</keyword>